<comment type="caution">
    <text evidence="2">The sequence shown here is derived from an EMBL/GenBank/DDBJ whole genome shotgun (WGS) entry which is preliminary data.</text>
</comment>
<organism evidence="2 3">
    <name type="scientific">Oedothorax gibbosus</name>
    <dbReference type="NCBI Taxonomy" id="931172"/>
    <lineage>
        <taxon>Eukaryota</taxon>
        <taxon>Metazoa</taxon>
        <taxon>Ecdysozoa</taxon>
        <taxon>Arthropoda</taxon>
        <taxon>Chelicerata</taxon>
        <taxon>Arachnida</taxon>
        <taxon>Araneae</taxon>
        <taxon>Araneomorphae</taxon>
        <taxon>Entelegynae</taxon>
        <taxon>Araneoidea</taxon>
        <taxon>Linyphiidae</taxon>
        <taxon>Erigoninae</taxon>
        <taxon>Oedothorax</taxon>
    </lineage>
</organism>
<dbReference type="AlphaFoldDB" id="A0AAV6UQE0"/>
<gene>
    <name evidence="2" type="ORF">JTE90_027660</name>
</gene>
<feature type="transmembrane region" description="Helical" evidence="1">
    <location>
        <begin position="58"/>
        <end position="84"/>
    </location>
</feature>
<evidence type="ECO:0000313" key="3">
    <source>
        <dbReference type="Proteomes" id="UP000827092"/>
    </source>
</evidence>
<reference evidence="2 3" key="1">
    <citation type="journal article" date="2022" name="Nat. Ecol. Evol.">
        <title>A masculinizing supergene underlies an exaggerated male reproductive morph in a spider.</title>
        <authorList>
            <person name="Hendrickx F."/>
            <person name="De Corte Z."/>
            <person name="Sonet G."/>
            <person name="Van Belleghem S.M."/>
            <person name="Kostlbacher S."/>
            <person name="Vangestel C."/>
        </authorList>
    </citation>
    <scope>NUCLEOTIDE SEQUENCE [LARGE SCALE GENOMIC DNA]</scope>
    <source>
        <strain evidence="2">W744_W776</strain>
    </source>
</reference>
<keyword evidence="1" id="KW-0472">Membrane</keyword>
<protein>
    <recommendedName>
        <fullName evidence="4">Gustatory receptor</fullName>
    </recommendedName>
</protein>
<name>A0AAV6UQE0_9ARAC</name>
<evidence type="ECO:0008006" key="4">
    <source>
        <dbReference type="Google" id="ProtNLM"/>
    </source>
</evidence>
<keyword evidence="1" id="KW-1133">Transmembrane helix</keyword>
<keyword evidence="1" id="KW-0812">Transmembrane</keyword>
<keyword evidence="3" id="KW-1185">Reference proteome</keyword>
<dbReference type="EMBL" id="JAFNEN010000317">
    <property type="protein sequence ID" value="KAG8185988.1"/>
    <property type="molecule type" value="Genomic_DNA"/>
</dbReference>
<proteinExistence type="predicted"/>
<dbReference type="Proteomes" id="UP000827092">
    <property type="component" value="Unassembled WGS sequence"/>
</dbReference>
<evidence type="ECO:0000313" key="2">
    <source>
        <dbReference type="EMBL" id="KAG8185988.1"/>
    </source>
</evidence>
<sequence length="182" mass="21121">MLSSLTGYYSFLCIRLKMQFEELTKQVNSVVTFNKNYDYLLGIYKKINNEMSFLDKCFSYSAFVVVLSSMVGLFQTGYSLIFFARENIFRYAYLCVSGTIYLCFLVIVIVAASETARSTPVARDAILSFPGKFPSRYKEIKFLLKTNLNRKSRLTLWETYAIKRSLLVTALGRNFNCYIWQD</sequence>
<evidence type="ECO:0000256" key="1">
    <source>
        <dbReference type="SAM" id="Phobius"/>
    </source>
</evidence>
<accession>A0AAV6UQE0</accession>
<feature type="transmembrane region" description="Helical" evidence="1">
    <location>
        <begin position="91"/>
        <end position="112"/>
    </location>
</feature>